<dbReference type="Pfam" id="PF17774">
    <property type="entry name" value="YlmH_RBD"/>
    <property type="match status" value="1"/>
</dbReference>
<dbReference type="SUPFAM" id="SSF55174">
    <property type="entry name" value="Alpha-L RNA-binding motif"/>
    <property type="match status" value="1"/>
</dbReference>
<protein>
    <submittedName>
        <fullName evidence="3">RNA-binding protein</fullName>
    </submittedName>
</protein>
<organism evidence="3 4">
    <name type="scientific">Anaerotruncus colihominis</name>
    <dbReference type="NCBI Taxonomy" id="169435"/>
    <lineage>
        <taxon>Bacteria</taxon>
        <taxon>Bacillati</taxon>
        <taxon>Bacillota</taxon>
        <taxon>Clostridia</taxon>
        <taxon>Eubacteriales</taxon>
        <taxon>Oscillospiraceae</taxon>
        <taxon>Anaerotruncus</taxon>
    </lineage>
</organism>
<dbReference type="GO" id="GO:0003723">
    <property type="term" value="F:RNA binding"/>
    <property type="evidence" value="ECO:0007669"/>
    <property type="project" value="UniProtKB-KW"/>
</dbReference>
<reference evidence="3 4" key="1">
    <citation type="submission" date="2018-08" db="EMBL/GenBank/DDBJ databases">
        <title>Murine metabolic-syndrome-specific gut microbial biobank.</title>
        <authorList>
            <person name="Liu C."/>
        </authorList>
    </citation>
    <scope>NUCLEOTIDE SEQUENCE [LARGE SCALE GENOMIC DNA]</scope>
    <source>
        <strain evidence="3 4">28</strain>
    </source>
</reference>
<dbReference type="InterPro" id="IPR012677">
    <property type="entry name" value="Nucleotide-bd_a/b_plait_sf"/>
</dbReference>
<dbReference type="InterPro" id="IPR036986">
    <property type="entry name" value="S4_RNA-bd_sf"/>
</dbReference>
<keyword evidence="1" id="KW-0694">RNA-binding</keyword>
<comment type="caution">
    <text evidence="3">The sequence shown here is derived from an EMBL/GenBank/DDBJ whole genome shotgun (WGS) entry which is preliminary data.</text>
</comment>
<dbReference type="Proteomes" id="UP000446866">
    <property type="component" value="Unassembled WGS sequence"/>
</dbReference>
<evidence type="ECO:0000313" key="4">
    <source>
        <dbReference type="Proteomes" id="UP000446866"/>
    </source>
</evidence>
<dbReference type="Pfam" id="PF01479">
    <property type="entry name" value="S4"/>
    <property type="match status" value="1"/>
</dbReference>
<evidence type="ECO:0000259" key="2">
    <source>
        <dbReference type="SMART" id="SM00363"/>
    </source>
</evidence>
<dbReference type="PROSITE" id="PS50889">
    <property type="entry name" value="S4"/>
    <property type="match status" value="1"/>
</dbReference>
<dbReference type="Gene3D" id="3.30.1370.160">
    <property type="match status" value="1"/>
</dbReference>
<accession>A0A845QGC5</accession>
<dbReference type="SMART" id="SM00363">
    <property type="entry name" value="S4"/>
    <property type="match status" value="1"/>
</dbReference>
<keyword evidence="4" id="KW-1185">Reference proteome</keyword>
<evidence type="ECO:0000313" key="3">
    <source>
        <dbReference type="EMBL" id="NBH60406.1"/>
    </source>
</evidence>
<dbReference type="RefSeq" id="WP_160200692.1">
    <property type="nucleotide sequence ID" value="NZ_QXWK01000001.1"/>
</dbReference>
<sequence>MKEDNFFLGQIEDKIAQCENKFIATHTGFMDLHQQSLARVFCKKNFVQVFTQKQEEVPEMAEERPALRTLFYGGYEQAERVILLNLPGYADLKNENPLVIVRAKVSEKSKSLTHRDYLGSLIGLGMKREMIGDILVRDDGADIIVLAEIADFILQNYCKAGRVSLSLEKLDIFKLIVPEAKVREITDTVASLRLDSIVASAFSLSRGKAAEAITRGIVFVNNMETVKPDFQLKEGDKISLRGKGKACLREVGGKSRKDRQYIAIEKYE</sequence>
<gene>
    <name evidence="3" type="ORF">D0435_01785</name>
</gene>
<dbReference type="AlphaFoldDB" id="A0A845QGC5"/>
<dbReference type="InterPro" id="IPR002942">
    <property type="entry name" value="S4_RNA-bd"/>
</dbReference>
<name>A0A845QGC5_9FIRM</name>
<proteinExistence type="predicted"/>
<feature type="domain" description="RNA-binding S4" evidence="2">
    <location>
        <begin position="192"/>
        <end position="253"/>
    </location>
</feature>
<evidence type="ECO:0000256" key="1">
    <source>
        <dbReference type="PROSITE-ProRule" id="PRU00182"/>
    </source>
</evidence>
<dbReference type="Gene3D" id="3.10.290.10">
    <property type="entry name" value="RNA-binding S4 domain"/>
    <property type="match status" value="1"/>
</dbReference>
<dbReference type="Gene3D" id="3.30.70.330">
    <property type="match status" value="1"/>
</dbReference>
<dbReference type="EMBL" id="QXWK01000001">
    <property type="protein sequence ID" value="NBH60406.1"/>
    <property type="molecule type" value="Genomic_DNA"/>
</dbReference>
<dbReference type="CDD" id="cd00165">
    <property type="entry name" value="S4"/>
    <property type="match status" value="1"/>
</dbReference>
<dbReference type="InterPro" id="IPR040591">
    <property type="entry name" value="RqcP2_RBD"/>
</dbReference>